<evidence type="ECO:0000313" key="3">
    <source>
        <dbReference type="EMBL" id="CAA4391388.1"/>
    </source>
</evidence>
<dbReference type="EMBL" id="CAIGXB010000012">
    <property type="protein sequence ID" value="CAC5808486.1"/>
    <property type="molecule type" value="Genomic_DNA"/>
</dbReference>
<dbReference type="Proteomes" id="UP000442696">
    <property type="component" value="Unassembled WGS sequence"/>
</dbReference>
<evidence type="ECO:0000313" key="12">
    <source>
        <dbReference type="Proteomes" id="UP000442782"/>
    </source>
</evidence>
<dbReference type="Proteomes" id="UP000443708">
    <property type="component" value="Unassembled WGS sequence"/>
</dbReference>
<dbReference type="Proteomes" id="UP000459702">
    <property type="component" value="Unassembled WGS sequence"/>
</dbReference>
<dbReference type="Proteomes" id="UP000507112">
    <property type="component" value="Unassembled WGS sequence"/>
</dbReference>
<evidence type="ECO:0000313" key="11">
    <source>
        <dbReference type="Proteomes" id="UP000442696"/>
    </source>
</evidence>
<evidence type="ECO:0000313" key="2">
    <source>
        <dbReference type="EMBL" id="CAA4129691.1"/>
    </source>
</evidence>
<dbReference type="Proteomes" id="UP000442782">
    <property type="component" value="Unassembled WGS sequence"/>
</dbReference>
<evidence type="ECO:0000313" key="18">
    <source>
        <dbReference type="Proteomes" id="UP000507112"/>
    </source>
</evidence>
<reference evidence="17 18" key="2">
    <citation type="submission" date="2020-06" db="EMBL/GenBank/DDBJ databases">
        <authorList>
            <consortium name="Pathogen Informatics"/>
        </authorList>
    </citation>
    <scope>NUCLEOTIDE SEQUENCE [LARGE SCALE GENOMIC DNA]</scope>
    <source>
        <strain evidence="8 18">MOS105</strain>
        <strain evidence="2 14">S040_N01_C01</strain>
        <strain evidence="1 12">S087_N01_C01</strain>
        <strain evidence="7 17">SG160</strain>
        <strain evidence="5 16">T012_N10_C04</strain>
        <strain evidence="3 11">T012_N16_C08</strain>
        <strain evidence="4 13">T065_N03_C06</strain>
        <strain evidence="6 15">T197_A02_C01</strain>
    </source>
</reference>
<dbReference type="Proteomes" id="UP000505390">
    <property type="component" value="Unassembled WGS sequence"/>
</dbReference>
<dbReference type="EMBL" id="CACTQT010000014">
    <property type="protein sequence ID" value="CAA4391388.1"/>
    <property type="molecule type" value="Genomic_DNA"/>
</dbReference>
<dbReference type="EMBL" id="CACTPI010000007">
    <property type="protein sequence ID" value="CAA4129691.1"/>
    <property type="molecule type" value="Genomic_DNA"/>
</dbReference>
<dbReference type="Proteomes" id="UP000459586">
    <property type="component" value="Unassembled WGS sequence"/>
</dbReference>
<evidence type="ECO:0000313" key="1">
    <source>
        <dbReference type="EMBL" id="CAA4098696.1"/>
    </source>
</evidence>
<comment type="caution">
    <text evidence="8">The sequence shown here is derived from an EMBL/GenBank/DDBJ whole genome shotgun (WGS) entry which is preliminary data.</text>
</comment>
<evidence type="ECO:0000313" key="17">
    <source>
        <dbReference type="Proteomes" id="UP000505390"/>
    </source>
</evidence>
<dbReference type="EMBL" id="CACTOE010000005">
    <property type="protein sequence ID" value="CAA4098696.1"/>
    <property type="molecule type" value="Genomic_DNA"/>
</dbReference>
<dbReference type="EMBL" id="CACURZ010000015">
    <property type="protein sequence ID" value="CAA6377630.1"/>
    <property type="molecule type" value="Genomic_DNA"/>
</dbReference>
<evidence type="ECO:0000313" key="6">
    <source>
        <dbReference type="EMBL" id="CAA6377630.1"/>
    </source>
</evidence>
<evidence type="ECO:0000313" key="8">
    <source>
        <dbReference type="EMBL" id="CAC8233000.1"/>
    </source>
</evidence>
<evidence type="ECO:0000313" key="7">
    <source>
        <dbReference type="EMBL" id="CAC5808486.1"/>
    </source>
</evidence>
<evidence type="ECO:0000313" key="9">
    <source>
        <dbReference type="EMBL" id="RZH91136.1"/>
    </source>
</evidence>
<proteinExistence type="predicted"/>
<dbReference type="EMBL" id="CACTWD010000015">
    <property type="protein sequence ID" value="CAA4699080.1"/>
    <property type="molecule type" value="Genomic_DNA"/>
</dbReference>
<evidence type="ECO:0000313" key="15">
    <source>
        <dbReference type="Proteomes" id="UP000459586"/>
    </source>
</evidence>
<protein>
    <submittedName>
        <fullName evidence="8">Phage protein</fullName>
    </submittedName>
</protein>
<dbReference type="EMBL" id="RQTC01000263">
    <property type="protein sequence ID" value="RZH91136.1"/>
    <property type="molecule type" value="Genomic_DNA"/>
</dbReference>
<dbReference type="EMBL" id="CAIIGD010000011">
    <property type="protein sequence ID" value="CAC8233000.1"/>
    <property type="molecule type" value="Genomic_DNA"/>
</dbReference>
<evidence type="ECO:0000313" key="13">
    <source>
        <dbReference type="Proteomes" id="UP000443506"/>
    </source>
</evidence>
<evidence type="ECO:0000313" key="16">
    <source>
        <dbReference type="Proteomes" id="UP000459702"/>
    </source>
</evidence>
<dbReference type="AlphaFoldDB" id="A0A0Z4I3P6"/>
<gene>
    <name evidence="9" type="ORF">EIG94_12930</name>
    <name evidence="1" type="ORF">SAMEA1029512_00837</name>
    <name evidence="2" type="ORF">SAMEA1029528_01702</name>
    <name evidence="3" type="ORF">SAMEA2078260_02275</name>
    <name evidence="5" type="ORF">SAMEA2078588_02288</name>
    <name evidence="6" type="ORF">SAMEA2080344_02278</name>
    <name evidence="4" type="ORF">SAMEA2081063_02266</name>
    <name evidence="7" type="ORF">SAMEA4008575_02470</name>
    <name evidence="8" type="ORF">SAMEA70146418_02509</name>
</gene>
<dbReference type="Proteomes" id="UP000293434">
    <property type="component" value="Unassembled WGS sequence"/>
</dbReference>
<evidence type="ECO:0000313" key="10">
    <source>
        <dbReference type="Proteomes" id="UP000293434"/>
    </source>
</evidence>
<organism evidence="8 18">
    <name type="scientific">Staphylococcus aureus</name>
    <dbReference type="NCBI Taxonomy" id="1280"/>
    <lineage>
        <taxon>Bacteria</taxon>
        <taxon>Bacillati</taxon>
        <taxon>Bacillota</taxon>
        <taxon>Bacilli</taxon>
        <taxon>Bacillales</taxon>
        <taxon>Staphylococcaceae</taxon>
        <taxon>Staphylococcus</taxon>
    </lineage>
</organism>
<accession>A0A0Z4I3P6</accession>
<name>A0A0Z4I3P6_STAAU</name>
<evidence type="ECO:0000313" key="5">
    <source>
        <dbReference type="EMBL" id="CAA6115417.1"/>
    </source>
</evidence>
<dbReference type="EMBL" id="CACUNS010000015">
    <property type="protein sequence ID" value="CAA6115417.1"/>
    <property type="molecule type" value="Genomic_DNA"/>
</dbReference>
<dbReference type="Proteomes" id="UP000443506">
    <property type="component" value="Unassembled WGS sequence"/>
</dbReference>
<reference evidence="9 10" key="1">
    <citation type="submission" date="2018-11" db="EMBL/GenBank/DDBJ databases">
        <title>Genomic profiling of Staphylococcus species from a Poultry farm system in KwaZulu-Natal, South Africa.</title>
        <authorList>
            <person name="Amoako D.G."/>
            <person name="Somboro A.M."/>
            <person name="Abia A.L.K."/>
            <person name="Bester L.A."/>
            <person name="Essack S.Y."/>
        </authorList>
    </citation>
    <scope>NUCLEOTIDE SEQUENCE [LARGE SCALE GENOMIC DNA]</scope>
    <source>
        <strain evidence="9 10">SA9</strain>
    </source>
</reference>
<sequence>MSKLYKVAYNQLYIAKANKTHDVDFKFTKDENEYTHMIINTYIDGTEHTKDIVITREPVLDDFDLEGINEILKTNNIKIKRLEEKVIE</sequence>
<evidence type="ECO:0000313" key="14">
    <source>
        <dbReference type="Proteomes" id="UP000443708"/>
    </source>
</evidence>
<dbReference type="RefSeq" id="WP_000041332.1">
    <property type="nucleotide sequence ID" value="NZ_AP025249.1"/>
</dbReference>
<evidence type="ECO:0000313" key="4">
    <source>
        <dbReference type="EMBL" id="CAA4699080.1"/>
    </source>
</evidence>